<evidence type="ECO:0000313" key="3">
    <source>
        <dbReference type="EMBL" id="GAA2608147.1"/>
    </source>
</evidence>
<dbReference type="PANTHER" id="PTHR43767:SF12">
    <property type="entry name" value="AMP-DEPENDENT SYNTHETASE AND LIGASE"/>
    <property type="match status" value="1"/>
</dbReference>
<dbReference type="SUPFAM" id="SSF56801">
    <property type="entry name" value="Acetyl-CoA synthetase-like"/>
    <property type="match status" value="1"/>
</dbReference>
<dbReference type="InterPro" id="IPR042099">
    <property type="entry name" value="ANL_N_sf"/>
</dbReference>
<feature type="domain" description="AMP-binding enzyme C-terminal" evidence="2">
    <location>
        <begin position="444"/>
        <end position="518"/>
    </location>
</feature>
<reference evidence="3 4" key="1">
    <citation type="journal article" date="2019" name="Int. J. Syst. Evol. Microbiol.">
        <title>The Global Catalogue of Microorganisms (GCM) 10K type strain sequencing project: providing services to taxonomists for standard genome sequencing and annotation.</title>
        <authorList>
            <consortium name="The Broad Institute Genomics Platform"/>
            <consortium name="The Broad Institute Genome Sequencing Center for Infectious Disease"/>
            <person name="Wu L."/>
            <person name="Ma J."/>
        </authorList>
    </citation>
    <scope>NUCLEOTIDE SEQUENCE [LARGE SCALE GENOMIC DNA]</scope>
    <source>
        <strain evidence="3 4">JCM 6833</strain>
    </source>
</reference>
<comment type="caution">
    <text evidence="3">The sequence shown here is derived from an EMBL/GenBank/DDBJ whole genome shotgun (WGS) entry which is preliminary data.</text>
</comment>
<dbReference type="InterPro" id="IPR025110">
    <property type="entry name" value="AMP-bd_C"/>
</dbReference>
<dbReference type="EMBL" id="BAAATD010000006">
    <property type="protein sequence ID" value="GAA2608147.1"/>
    <property type="molecule type" value="Genomic_DNA"/>
</dbReference>
<dbReference type="CDD" id="cd05936">
    <property type="entry name" value="FC-FACS_FadD_like"/>
    <property type="match status" value="1"/>
</dbReference>
<dbReference type="RefSeq" id="WP_344544697.1">
    <property type="nucleotide sequence ID" value="NZ_BAAATD010000006.1"/>
</dbReference>
<sequence>MLNLSVVLEDAAREQPERDAVVFGDLRLSYAGVDAVANQVANLLASRGIGPGDKVALCCPNLPYFPMVYYGVLKAGAVVVPLNMLLQSWEITYHLDDCDARAFFCFEGTPDLPLGERGFTAFQRAVACEHFITLPAPASQDAGDQNPGGQDVGGQYGETLWTALAGLPGTFDTVATEPTETAVILYGSGTSGRLALGAELSHANMVLNALVTDSMFPRAEHDVYLAALPLFHSFGQTVCMNTGFLRRATLVLLPRFAPDTALALMERHRITFFAGVPTMYWAMLEHPDLGALDVKRMAADLSIAVSGGAALPGAVLRDFADRFGVDVLEGYGLSETSPVAAFNRVDRPAKAGSIGLPIWGVEMKLIDPNWADIEGPGPGEIAIRGHNVMKGYYNRPDETAEVLRDGWLRTGDIARRDAEGHYFIVDRSRDLIIRDGVRVYPRDVEEVLISHPEVSLAAVAGVPDDALGEEIKAYVVRSRGATITGETLLSWCAAELPDAWRPRLVEFRDRLPMTATGKILKREL</sequence>
<gene>
    <name evidence="3" type="ORF">GCM10010411_47970</name>
</gene>
<accession>A0ABN3Q2G2</accession>
<dbReference type="Gene3D" id="3.40.50.12780">
    <property type="entry name" value="N-terminal domain of ligase-like"/>
    <property type="match status" value="1"/>
</dbReference>
<dbReference type="GO" id="GO:0016874">
    <property type="term" value="F:ligase activity"/>
    <property type="evidence" value="ECO:0007669"/>
    <property type="project" value="UniProtKB-KW"/>
</dbReference>
<dbReference type="InterPro" id="IPR050237">
    <property type="entry name" value="ATP-dep_AMP-bd_enzyme"/>
</dbReference>
<dbReference type="InterPro" id="IPR000873">
    <property type="entry name" value="AMP-dep_synth/lig_dom"/>
</dbReference>
<protein>
    <submittedName>
        <fullName evidence="3">Long-chain fatty acid--CoA ligase</fullName>
    </submittedName>
</protein>
<dbReference type="PANTHER" id="PTHR43767">
    <property type="entry name" value="LONG-CHAIN-FATTY-ACID--COA LIGASE"/>
    <property type="match status" value="1"/>
</dbReference>
<keyword evidence="3" id="KW-0436">Ligase</keyword>
<proteinExistence type="predicted"/>
<dbReference type="Pfam" id="PF00501">
    <property type="entry name" value="AMP-binding"/>
    <property type="match status" value="1"/>
</dbReference>
<dbReference type="InterPro" id="IPR045851">
    <property type="entry name" value="AMP-bd_C_sf"/>
</dbReference>
<organism evidence="3 4">
    <name type="scientific">Actinomadura fulvescens</name>
    <dbReference type="NCBI Taxonomy" id="46160"/>
    <lineage>
        <taxon>Bacteria</taxon>
        <taxon>Bacillati</taxon>
        <taxon>Actinomycetota</taxon>
        <taxon>Actinomycetes</taxon>
        <taxon>Streptosporangiales</taxon>
        <taxon>Thermomonosporaceae</taxon>
        <taxon>Actinomadura</taxon>
    </lineage>
</organism>
<evidence type="ECO:0000259" key="1">
    <source>
        <dbReference type="Pfam" id="PF00501"/>
    </source>
</evidence>
<dbReference type="Pfam" id="PF13193">
    <property type="entry name" value="AMP-binding_C"/>
    <property type="match status" value="1"/>
</dbReference>
<name>A0ABN3Q2G2_9ACTN</name>
<dbReference type="Gene3D" id="3.30.300.30">
    <property type="match status" value="1"/>
</dbReference>
<dbReference type="Proteomes" id="UP001501509">
    <property type="component" value="Unassembled WGS sequence"/>
</dbReference>
<keyword evidence="4" id="KW-1185">Reference proteome</keyword>
<evidence type="ECO:0000259" key="2">
    <source>
        <dbReference type="Pfam" id="PF13193"/>
    </source>
</evidence>
<evidence type="ECO:0000313" key="4">
    <source>
        <dbReference type="Proteomes" id="UP001501509"/>
    </source>
</evidence>
<feature type="domain" description="AMP-dependent synthetase/ligase" evidence="1">
    <location>
        <begin position="8"/>
        <end position="393"/>
    </location>
</feature>